<evidence type="ECO:0000259" key="2">
    <source>
        <dbReference type="Pfam" id="PF04471"/>
    </source>
</evidence>
<dbReference type="Pfam" id="PF18062">
    <property type="entry name" value="RE_AspBHI_N"/>
    <property type="match status" value="1"/>
</dbReference>
<evidence type="ECO:0000313" key="4">
    <source>
        <dbReference type="EMBL" id="GFG95402.1"/>
    </source>
</evidence>
<sequence length="408" mass="46274">MKASGHAAVIERPDELRVDGSHRNLSNRKDKRDEFNRFFRFSDGVGIANAQGFRPKSLRNGSTAIEDCGFCLLVTNFSEPEWPDSLDSETGLFTYYGDNRKPGNRIDETRPDGNRLLEKVFDLRHDGDREAICPFLCFENYVGADGTYMRFLGLAVPGAEGLSNLEDLVAVWRRKGHRRFQNYRAIFTILKTESVPYSWLEEIVSGASPAKAKSCPPAFAKWVKTGKYDPLTTPPTRVPRTKADQDPKAQRKEQEEKVLAAVRSLSDRQFEYFTKALLRLMDPRYFDLEVTRKVICGGRDVVGKYRVGHDDHLISLDICAEAKHWKKAIGVKEMMRLISRIKHRDFGIFVTTSYFDRRVQKELIEDGHPVVLVSGGDIARILIAGELEGAALDRWLDGIRQEEAGIEG</sequence>
<keyword evidence="5" id="KW-1185">Reference proteome</keyword>
<proteinExistence type="predicted"/>
<feature type="compositionally biased region" description="Basic and acidic residues" evidence="1">
    <location>
        <begin position="241"/>
        <end position="253"/>
    </location>
</feature>
<feature type="domain" description="Restriction endonuclease type IV Mrr" evidence="2">
    <location>
        <begin position="263"/>
        <end position="381"/>
    </location>
</feature>
<keyword evidence="4" id="KW-0255">Endonuclease</keyword>
<dbReference type="RefSeq" id="WP_163707252.1">
    <property type="nucleotide sequence ID" value="NZ_BLLA01000001.1"/>
</dbReference>
<accession>A0A7I9Z3I7</accession>
<dbReference type="GO" id="GO:0003677">
    <property type="term" value="F:DNA binding"/>
    <property type="evidence" value="ECO:0007669"/>
    <property type="project" value="InterPro"/>
</dbReference>
<evidence type="ECO:0000256" key="1">
    <source>
        <dbReference type="SAM" id="MobiDB-lite"/>
    </source>
</evidence>
<dbReference type="Gene3D" id="2.30.280.20">
    <property type="match status" value="1"/>
</dbReference>
<organism evidence="4 5">
    <name type="scientific">Mycobacterium timonense</name>
    <dbReference type="NCBI Taxonomy" id="701043"/>
    <lineage>
        <taxon>Bacteria</taxon>
        <taxon>Bacillati</taxon>
        <taxon>Actinomycetota</taxon>
        <taxon>Actinomycetes</taxon>
        <taxon>Mycobacteriales</taxon>
        <taxon>Mycobacteriaceae</taxon>
        <taxon>Mycobacterium</taxon>
        <taxon>Mycobacterium avium complex (MAC)</taxon>
    </lineage>
</organism>
<keyword evidence="4" id="KW-0540">Nuclease</keyword>
<dbReference type="InterPro" id="IPR041409">
    <property type="entry name" value="RE_AspBHI_N"/>
</dbReference>
<dbReference type="InterPro" id="IPR011856">
    <property type="entry name" value="tRNA_endonuc-like_dom_sf"/>
</dbReference>
<keyword evidence="4" id="KW-0378">Hydrolase</keyword>
<evidence type="ECO:0000313" key="5">
    <source>
        <dbReference type="Proteomes" id="UP000465301"/>
    </source>
</evidence>
<dbReference type="InterPro" id="IPR011335">
    <property type="entry name" value="Restrct_endonuc-II-like"/>
</dbReference>
<gene>
    <name evidence="4" type="ORF">MTIM_12810</name>
</gene>
<dbReference type="InterPro" id="IPR007560">
    <property type="entry name" value="Restrct_endonuc_IV_Mrr"/>
</dbReference>
<dbReference type="GO" id="GO:0009307">
    <property type="term" value="P:DNA restriction-modification system"/>
    <property type="evidence" value="ECO:0007669"/>
    <property type="project" value="InterPro"/>
</dbReference>
<feature type="region of interest" description="Disordered" evidence="1">
    <location>
        <begin position="230"/>
        <end position="253"/>
    </location>
</feature>
<reference evidence="4 5" key="1">
    <citation type="journal article" date="2019" name="Emerg. Microbes Infect.">
        <title>Comprehensive subspecies identification of 175 nontuberculous mycobacteria species based on 7547 genomic profiles.</title>
        <authorList>
            <person name="Matsumoto Y."/>
            <person name="Kinjo T."/>
            <person name="Motooka D."/>
            <person name="Nabeya D."/>
            <person name="Jung N."/>
            <person name="Uechi K."/>
            <person name="Horii T."/>
            <person name="Iida T."/>
            <person name="Fujita J."/>
            <person name="Nakamura S."/>
        </authorList>
    </citation>
    <scope>NUCLEOTIDE SEQUENCE [LARGE SCALE GENOMIC DNA]</scope>
    <source>
        <strain evidence="4 5">JCM 30726</strain>
    </source>
</reference>
<feature type="domain" description="Restriction endonuclease AspBHI N-terminal" evidence="3">
    <location>
        <begin position="32"/>
        <end position="227"/>
    </location>
</feature>
<evidence type="ECO:0000259" key="3">
    <source>
        <dbReference type="Pfam" id="PF18062"/>
    </source>
</evidence>
<dbReference type="Gene3D" id="3.40.1350.10">
    <property type="match status" value="1"/>
</dbReference>
<dbReference type="SUPFAM" id="SSF52980">
    <property type="entry name" value="Restriction endonuclease-like"/>
    <property type="match status" value="1"/>
</dbReference>
<dbReference type="Proteomes" id="UP000465301">
    <property type="component" value="Unassembled WGS sequence"/>
</dbReference>
<dbReference type="GO" id="GO:0004519">
    <property type="term" value="F:endonuclease activity"/>
    <property type="evidence" value="ECO:0007669"/>
    <property type="project" value="UniProtKB-KW"/>
</dbReference>
<comment type="caution">
    <text evidence="4">The sequence shown here is derived from an EMBL/GenBank/DDBJ whole genome shotgun (WGS) entry which is preliminary data.</text>
</comment>
<protein>
    <submittedName>
        <fullName evidence="4">Restriction endonuclease</fullName>
    </submittedName>
</protein>
<dbReference type="Pfam" id="PF04471">
    <property type="entry name" value="Mrr_cat"/>
    <property type="match status" value="1"/>
</dbReference>
<dbReference type="EMBL" id="BLLA01000001">
    <property type="protein sequence ID" value="GFG95402.1"/>
    <property type="molecule type" value="Genomic_DNA"/>
</dbReference>
<name>A0A7I9Z3I7_9MYCO</name>
<dbReference type="AlphaFoldDB" id="A0A7I9Z3I7"/>